<dbReference type="Pfam" id="PF17188">
    <property type="entry name" value="MucB_RseB_C"/>
    <property type="match status" value="1"/>
</dbReference>
<dbReference type="PANTHER" id="PTHR38782:SF1">
    <property type="entry name" value="SIGMA-E FACTOR REGULATORY PROTEIN RSEB"/>
    <property type="match status" value="1"/>
</dbReference>
<dbReference type="GO" id="GO:0030288">
    <property type="term" value="C:outer membrane-bounded periplasmic space"/>
    <property type="evidence" value="ECO:0007669"/>
    <property type="project" value="TreeGrafter"/>
</dbReference>
<dbReference type="GO" id="GO:0045152">
    <property type="term" value="F:antisigma factor binding"/>
    <property type="evidence" value="ECO:0007669"/>
    <property type="project" value="TreeGrafter"/>
</dbReference>
<feature type="signal peptide" evidence="5">
    <location>
        <begin position="1"/>
        <end position="24"/>
    </location>
</feature>
<dbReference type="RefSeq" id="WP_084199085.1">
    <property type="nucleotide sequence ID" value="NZ_BMYL01000002.1"/>
</dbReference>
<evidence type="ECO:0000313" key="9">
    <source>
        <dbReference type="Proteomes" id="UP000235162"/>
    </source>
</evidence>
<comment type="subcellular location">
    <subcellularLocation>
        <location evidence="1">Periplasm</location>
    </subcellularLocation>
</comment>
<protein>
    <submittedName>
        <fullName evidence="8">Negative regulator for alginate biosynthesis</fullName>
    </submittedName>
</protein>
<dbReference type="Pfam" id="PF03888">
    <property type="entry name" value="MucB_RseB"/>
    <property type="match status" value="1"/>
</dbReference>
<evidence type="ECO:0000256" key="5">
    <source>
        <dbReference type="SAM" id="SignalP"/>
    </source>
</evidence>
<comment type="similarity">
    <text evidence="2">Belongs to the RseB family.</text>
</comment>
<keyword evidence="9" id="KW-1185">Reference proteome</keyword>
<evidence type="ECO:0000256" key="3">
    <source>
        <dbReference type="ARBA" id="ARBA00022729"/>
    </source>
</evidence>
<dbReference type="KEGG" id="hja:BST95_09710"/>
<name>A0AAP8MEQ5_9GAMM</name>
<evidence type="ECO:0000259" key="6">
    <source>
        <dbReference type="Pfam" id="PF03888"/>
    </source>
</evidence>
<dbReference type="InterPro" id="IPR038484">
    <property type="entry name" value="MucB/RseB_C_sf"/>
</dbReference>
<reference evidence="8 9" key="1">
    <citation type="submission" date="2018-01" db="EMBL/GenBank/DDBJ databases">
        <title>The draft genome sequence of Halioglobus japonicus S1-36.</title>
        <authorList>
            <person name="Du Z.-J."/>
            <person name="Shi M.-J."/>
        </authorList>
    </citation>
    <scope>NUCLEOTIDE SEQUENCE [LARGE SCALE GENOMIC DNA]</scope>
    <source>
        <strain evidence="8 9">S1-36</strain>
    </source>
</reference>
<dbReference type="CDD" id="cd16327">
    <property type="entry name" value="RseB"/>
    <property type="match status" value="1"/>
</dbReference>
<keyword evidence="3 5" id="KW-0732">Signal</keyword>
<evidence type="ECO:0000259" key="7">
    <source>
        <dbReference type="Pfam" id="PF17188"/>
    </source>
</evidence>
<sequence>MSAARLPRLAALALAFVAAPVLSADDCADVNPAAIQWLDKMSRSSDQVSYQGVVTLQRDNEDMQVVQVSHTVDGEAISDRMTQLTGQGAEVTRKHNPLDAVHPGQKLLRLEGDKCGIAVNYKLTVTEGDRVAGRKSVRIAVAPRDMYRYGHIMELDRETGLLLKSATIGHGNTVLEKFQFASLTIEESVAIDAVAAAAMPAATAARTVPEPTAIADSHGWKVGWLPAGFTSTDLAGSPRGRKTFTDGLTVFSVFIEELDREIRPGEGVVRKGSSTSYTRGVKISGQPVLLTVIGEVPVNTARMVADSVAWER</sequence>
<dbReference type="PIRSF" id="PIRSF005427">
    <property type="entry name" value="RseB"/>
    <property type="match status" value="1"/>
</dbReference>
<dbReference type="InterPro" id="IPR033436">
    <property type="entry name" value="MucB/RseB_C"/>
</dbReference>
<comment type="caution">
    <text evidence="8">The sequence shown here is derived from an EMBL/GenBank/DDBJ whole genome shotgun (WGS) entry which is preliminary data.</text>
</comment>
<dbReference type="Gene3D" id="3.30.200.100">
    <property type="entry name" value="MucB/RseB, C-terminal domain"/>
    <property type="match status" value="1"/>
</dbReference>
<dbReference type="PANTHER" id="PTHR38782">
    <property type="match status" value="1"/>
</dbReference>
<dbReference type="GO" id="GO:0032885">
    <property type="term" value="P:regulation of polysaccharide biosynthetic process"/>
    <property type="evidence" value="ECO:0007669"/>
    <property type="project" value="TreeGrafter"/>
</dbReference>
<gene>
    <name evidence="8" type="ORF">C0029_08745</name>
</gene>
<evidence type="ECO:0000313" key="8">
    <source>
        <dbReference type="EMBL" id="PLW86485.1"/>
    </source>
</evidence>
<keyword evidence="4" id="KW-0574">Periplasm</keyword>
<evidence type="ECO:0000256" key="1">
    <source>
        <dbReference type="ARBA" id="ARBA00004418"/>
    </source>
</evidence>
<dbReference type="InterPro" id="IPR033434">
    <property type="entry name" value="MucB/RseB_N"/>
</dbReference>
<dbReference type="AlphaFoldDB" id="A0AAP8MEQ5"/>
<feature type="chain" id="PRO_5043001185" evidence="5">
    <location>
        <begin position="25"/>
        <end position="312"/>
    </location>
</feature>
<proteinExistence type="inferred from homology"/>
<dbReference type="InterPro" id="IPR005588">
    <property type="entry name" value="MucB_RseB"/>
</dbReference>
<dbReference type="EMBL" id="PKUR01000002">
    <property type="protein sequence ID" value="PLW86485.1"/>
    <property type="molecule type" value="Genomic_DNA"/>
</dbReference>
<feature type="domain" description="MucB/RseB N-terminal" evidence="6">
    <location>
        <begin position="34"/>
        <end position="195"/>
    </location>
</feature>
<evidence type="ECO:0000256" key="2">
    <source>
        <dbReference type="ARBA" id="ARBA00008150"/>
    </source>
</evidence>
<accession>A0AAP8MEQ5</accession>
<organism evidence="8 9">
    <name type="scientific">Halioglobus japonicus</name>
    <dbReference type="NCBI Taxonomy" id="930805"/>
    <lineage>
        <taxon>Bacteria</taxon>
        <taxon>Pseudomonadati</taxon>
        <taxon>Pseudomonadota</taxon>
        <taxon>Gammaproteobacteria</taxon>
        <taxon>Cellvibrionales</taxon>
        <taxon>Halieaceae</taxon>
        <taxon>Halioglobus</taxon>
    </lineage>
</organism>
<dbReference type="Proteomes" id="UP000235162">
    <property type="component" value="Unassembled WGS sequence"/>
</dbReference>
<evidence type="ECO:0000256" key="4">
    <source>
        <dbReference type="ARBA" id="ARBA00022764"/>
    </source>
</evidence>
<feature type="domain" description="MucB/RseB C-terminal" evidence="7">
    <location>
        <begin position="216"/>
        <end position="308"/>
    </location>
</feature>
<dbReference type="Gene3D" id="2.50.20.10">
    <property type="entry name" value="Lipoprotein localisation LolA/LolB/LppX"/>
    <property type="match status" value="1"/>
</dbReference>